<protein>
    <recommendedName>
        <fullName evidence="10">RTA1-domain-containing protein</fullName>
    </recommendedName>
</protein>
<keyword evidence="3 6" id="KW-1133">Transmembrane helix</keyword>
<feature type="transmembrane region" description="Helical" evidence="6">
    <location>
        <begin position="309"/>
        <end position="329"/>
    </location>
</feature>
<feature type="compositionally biased region" description="Polar residues" evidence="5">
    <location>
        <begin position="169"/>
        <end position="179"/>
    </location>
</feature>
<dbReference type="Pfam" id="PF04479">
    <property type="entry name" value="RTA1"/>
    <property type="match status" value="2"/>
</dbReference>
<dbReference type="PANTHER" id="PTHR31465">
    <property type="entry name" value="PROTEIN RTA1-RELATED"/>
    <property type="match status" value="1"/>
</dbReference>
<dbReference type="OrthoDB" id="3358017at2759"/>
<evidence type="ECO:0000256" key="7">
    <source>
        <dbReference type="SAM" id="SignalP"/>
    </source>
</evidence>
<feature type="transmembrane region" description="Helical" evidence="6">
    <location>
        <begin position="103"/>
        <end position="124"/>
    </location>
</feature>
<keyword evidence="4 6" id="KW-0472">Membrane</keyword>
<comment type="subcellular location">
    <subcellularLocation>
        <location evidence="1">Membrane</location>
        <topology evidence="1">Multi-pass membrane protein</topology>
    </subcellularLocation>
</comment>
<evidence type="ECO:0000256" key="6">
    <source>
        <dbReference type="SAM" id="Phobius"/>
    </source>
</evidence>
<feature type="chain" id="PRO_5016441721" description="RTA1-domain-containing protein" evidence="7">
    <location>
        <begin position="26"/>
        <end position="372"/>
    </location>
</feature>
<evidence type="ECO:0008006" key="10">
    <source>
        <dbReference type="Google" id="ProtNLM"/>
    </source>
</evidence>
<organism evidence="8 9">
    <name type="scientific">Pseudomicrostroma glucosiphilum</name>
    <dbReference type="NCBI Taxonomy" id="1684307"/>
    <lineage>
        <taxon>Eukaryota</taxon>
        <taxon>Fungi</taxon>
        <taxon>Dikarya</taxon>
        <taxon>Basidiomycota</taxon>
        <taxon>Ustilaginomycotina</taxon>
        <taxon>Exobasidiomycetes</taxon>
        <taxon>Microstromatales</taxon>
        <taxon>Microstromatales incertae sedis</taxon>
        <taxon>Pseudomicrostroma</taxon>
    </lineage>
</organism>
<dbReference type="STRING" id="1684307.A0A316U3K9"/>
<evidence type="ECO:0000256" key="5">
    <source>
        <dbReference type="SAM" id="MobiDB-lite"/>
    </source>
</evidence>
<proteinExistence type="predicted"/>
<evidence type="ECO:0000313" key="8">
    <source>
        <dbReference type="EMBL" id="PWN19879.1"/>
    </source>
</evidence>
<dbReference type="AlphaFoldDB" id="A0A316U3K9"/>
<evidence type="ECO:0000313" key="9">
    <source>
        <dbReference type="Proteomes" id="UP000245942"/>
    </source>
</evidence>
<reference evidence="8 9" key="1">
    <citation type="journal article" date="2018" name="Mol. Biol. Evol.">
        <title>Broad Genomic Sampling Reveals a Smut Pathogenic Ancestry of the Fungal Clade Ustilaginomycotina.</title>
        <authorList>
            <person name="Kijpornyongpan T."/>
            <person name="Mondo S.J."/>
            <person name="Barry K."/>
            <person name="Sandor L."/>
            <person name="Lee J."/>
            <person name="Lipzen A."/>
            <person name="Pangilinan J."/>
            <person name="LaButti K."/>
            <person name="Hainaut M."/>
            <person name="Henrissat B."/>
            <person name="Grigoriev I.V."/>
            <person name="Spatafora J.W."/>
            <person name="Aime M.C."/>
        </authorList>
    </citation>
    <scope>NUCLEOTIDE SEQUENCE [LARGE SCALE GENOMIC DNA]</scope>
    <source>
        <strain evidence="8 9">MCA 4718</strain>
    </source>
</reference>
<accession>A0A316U3K9</accession>
<name>A0A316U3K9_9BASI</name>
<feature type="transmembrane region" description="Helical" evidence="6">
    <location>
        <begin position="69"/>
        <end position="91"/>
    </location>
</feature>
<dbReference type="RefSeq" id="XP_025347039.1">
    <property type="nucleotide sequence ID" value="XM_025492885.1"/>
</dbReference>
<keyword evidence="9" id="KW-1185">Reference proteome</keyword>
<gene>
    <name evidence="8" type="ORF">BCV69DRAFT_283981</name>
</gene>
<dbReference type="PANTHER" id="PTHR31465:SF1">
    <property type="entry name" value="PROTEIN RTA1-RELATED"/>
    <property type="match status" value="1"/>
</dbReference>
<evidence type="ECO:0000256" key="1">
    <source>
        <dbReference type="ARBA" id="ARBA00004141"/>
    </source>
</evidence>
<evidence type="ECO:0000256" key="4">
    <source>
        <dbReference type="ARBA" id="ARBA00023136"/>
    </source>
</evidence>
<dbReference type="Proteomes" id="UP000245942">
    <property type="component" value="Unassembled WGS sequence"/>
</dbReference>
<feature type="transmembrane region" description="Helical" evidence="6">
    <location>
        <begin position="270"/>
        <end position="289"/>
    </location>
</feature>
<keyword evidence="7" id="KW-0732">Signal</keyword>
<feature type="signal peptide" evidence="7">
    <location>
        <begin position="1"/>
        <end position="25"/>
    </location>
</feature>
<evidence type="ECO:0000256" key="2">
    <source>
        <dbReference type="ARBA" id="ARBA00022692"/>
    </source>
</evidence>
<dbReference type="GO" id="GO:0016020">
    <property type="term" value="C:membrane"/>
    <property type="evidence" value="ECO:0007669"/>
    <property type="project" value="UniProtKB-SubCell"/>
</dbReference>
<dbReference type="InterPro" id="IPR007568">
    <property type="entry name" value="RTA1"/>
</dbReference>
<sequence length="372" mass="40787">MRRSNARLAATSLFVLFCLLPSASADDVQLQPDSALAYVPSLGGNAAVTAVYGILCLLLFFWTFKNRAWWALCEPIGAAFSCLGYGLRLLLRQNSQQGSRAVFIPMYLFVILSPAAFLAFNYILGGRLIVAVTAMTPANAQDVSLVRGPENAKRVGCCGSRKAKPSPSTPTRKGLSQRSPLSMIPPRLYTLIFVLSDVLTFLIQAAGGAMQTSNDYASIKTGGNIFLAGVILQTVSYLFFFSVILQAHWKLYKCDPERYSMVKGIKRREPAITVLVTLYVTGILIIIRSLFRVVENGQGYNGTLYTHEIYSFTLDALPLLLVLAVYVLLWPSRPLSRVEPSDAVVHYLQAMSRGKTSSTSSIEMSQANRDGL</sequence>
<evidence type="ECO:0000256" key="3">
    <source>
        <dbReference type="ARBA" id="ARBA00022989"/>
    </source>
</evidence>
<dbReference type="GeneID" id="37014619"/>
<keyword evidence="2 6" id="KW-0812">Transmembrane</keyword>
<dbReference type="EMBL" id="KZ819330">
    <property type="protein sequence ID" value="PWN19879.1"/>
    <property type="molecule type" value="Genomic_DNA"/>
</dbReference>
<feature type="transmembrane region" description="Helical" evidence="6">
    <location>
        <begin position="35"/>
        <end position="62"/>
    </location>
</feature>
<feature type="region of interest" description="Disordered" evidence="5">
    <location>
        <begin position="157"/>
        <end position="179"/>
    </location>
</feature>
<feature type="transmembrane region" description="Helical" evidence="6">
    <location>
        <begin position="226"/>
        <end position="249"/>
    </location>
</feature>
<feature type="transmembrane region" description="Helical" evidence="6">
    <location>
        <begin position="188"/>
        <end position="206"/>
    </location>
</feature>